<feature type="signal peptide" evidence="1">
    <location>
        <begin position="1"/>
        <end position="18"/>
    </location>
</feature>
<reference evidence="3" key="1">
    <citation type="journal article" date="2019" name="Int. J. Syst. Evol. Microbiol.">
        <title>The Global Catalogue of Microorganisms (GCM) 10K type strain sequencing project: providing services to taxonomists for standard genome sequencing and annotation.</title>
        <authorList>
            <consortium name="The Broad Institute Genomics Platform"/>
            <consortium name="The Broad Institute Genome Sequencing Center for Infectious Disease"/>
            <person name="Wu L."/>
            <person name="Ma J."/>
        </authorList>
    </citation>
    <scope>NUCLEOTIDE SEQUENCE [LARGE SCALE GENOMIC DNA]</scope>
    <source>
        <strain evidence="3">CGMCC 1.7030</strain>
    </source>
</reference>
<gene>
    <name evidence="2" type="ORF">ACFPIK_16815</name>
</gene>
<comment type="caution">
    <text evidence="2">The sequence shown here is derived from an EMBL/GenBank/DDBJ whole genome shotgun (WGS) entry which is preliminary data.</text>
</comment>
<name>A0ABW0BZM1_9BACT</name>
<dbReference type="EMBL" id="JBHSKS010000019">
    <property type="protein sequence ID" value="MFC5193437.1"/>
    <property type="molecule type" value="Genomic_DNA"/>
</dbReference>
<dbReference type="RefSeq" id="WP_377917384.1">
    <property type="nucleotide sequence ID" value="NZ_JBHSKS010000019.1"/>
</dbReference>
<protein>
    <recommendedName>
        <fullName evidence="4">Outer membrane protein beta-barrel domain-containing protein</fullName>
    </recommendedName>
</protein>
<feature type="chain" id="PRO_5046045914" description="Outer membrane protein beta-barrel domain-containing protein" evidence="1">
    <location>
        <begin position="19"/>
        <end position="279"/>
    </location>
</feature>
<keyword evidence="3" id="KW-1185">Reference proteome</keyword>
<evidence type="ECO:0008006" key="4">
    <source>
        <dbReference type="Google" id="ProtNLM"/>
    </source>
</evidence>
<evidence type="ECO:0000313" key="3">
    <source>
        <dbReference type="Proteomes" id="UP001596163"/>
    </source>
</evidence>
<evidence type="ECO:0000256" key="1">
    <source>
        <dbReference type="SAM" id="SignalP"/>
    </source>
</evidence>
<dbReference type="Proteomes" id="UP001596163">
    <property type="component" value="Unassembled WGS sequence"/>
</dbReference>
<keyword evidence="1" id="KW-0732">Signal</keyword>
<accession>A0ABW0BZM1</accession>
<proteinExistence type="predicted"/>
<evidence type="ECO:0000313" key="2">
    <source>
        <dbReference type="EMBL" id="MFC5193437.1"/>
    </source>
</evidence>
<sequence>MVRFVALLFLLAAFPAFSQDTIPSRWEMSFSAGFSSAIGPYKKNVSDWGQPPFQVGFLYYDQLQKRGNAAAKSGNYYQVGVNYRMLKGLGFWSAYRYSNNGFDPSGFAKLLKDQRSTPLLPVTSLPITNGGSDNSIFPFEFDGTTFRFIHKDYQIHHLLVGYSYTLGLDKKLSFSWKQGLGYGILSNLDYEVIVPTRAPSKFVHQPLKNNSSAFLIHGGVSVRLILGPQVLWSIDLDYIHGNFPFEQKISYAPRSLEVIIDDSVNLRTWNLGSSLIFKW</sequence>
<organism evidence="2 3">
    <name type="scientific">Algoriphagus aquatilis</name>
    <dbReference type="NCBI Taxonomy" id="490186"/>
    <lineage>
        <taxon>Bacteria</taxon>
        <taxon>Pseudomonadati</taxon>
        <taxon>Bacteroidota</taxon>
        <taxon>Cytophagia</taxon>
        <taxon>Cytophagales</taxon>
        <taxon>Cyclobacteriaceae</taxon>
        <taxon>Algoriphagus</taxon>
    </lineage>
</organism>